<evidence type="ECO:0000256" key="1">
    <source>
        <dbReference type="SAM" id="Phobius"/>
    </source>
</evidence>
<evidence type="ECO:0000313" key="2">
    <source>
        <dbReference type="EMBL" id="CAJ0591307.1"/>
    </source>
</evidence>
<keyword evidence="1" id="KW-0472">Membrane</keyword>
<feature type="transmembrane region" description="Helical" evidence="1">
    <location>
        <begin position="87"/>
        <end position="104"/>
    </location>
</feature>
<gene>
    <name evidence="2" type="ORF">CYNAS_LOCUS3290</name>
</gene>
<keyword evidence="3" id="KW-1185">Reference proteome</keyword>
<keyword evidence="1" id="KW-1133">Transmembrane helix</keyword>
<accession>A0AA36GEF0</accession>
<evidence type="ECO:0000313" key="3">
    <source>
        <dbReference type="Proteomes" id="UP001176961"/>
    </source>
</evidence>
<dbReference type="InterPro" id="IPR019426">
    <property type="entry name" value="7TM_GPCR_serpentine_rcpt_Srv"/>
</dbReference>
<feature type="transmembrane region" description="Helical" evidence="1">
    <location>
        <begin position="6"/>
        <end position="29"/>
    </location>
</feature>
<name>A0AA36GEF0_CYLNA</name>
<keyword evidence="1" id="KW-0812">Transmembrane</keyword>
<dbReference type="Proteomes" id="UP001176961">
    <property type="component" value="Unassembled WGS sequence"/>
</dbReference>
<dbReference type="Pfam" id="PF10323">
    <property type="entry name" value="7TM_GPCR_Srv"/>
    <property type="match status" value="1"/>
</dbReference>
<reference evidence="2" key="1">
    <citation type="submission" date="2023-07" db="EMBL/GenBank/DDBJ databases">
        <authorList>
            <consortium name="CYATHOMIX"/>
        </authorList>
    </citation>
    <scope>NUCLEOTIDE SEQUENCE</scope>
    <source>
        <strain evidence="2">N/A</strain>
    </source>
</reference>
<feature type="transmembrane region" description="Helical" evidence="1">
    <location>
        <begin position="50"/>
        <end position="67"/>
    </location>
</feature>
<protein>
    <submittedName>
        <fullName evidence="2">Uncharacterized protein</fullName>
    </submittedName>
</protein>
<comment type="caution">
    <text evidence="2">The sequence shown here is derived from an EMBL/GenBank/DDBJ whole genome shotgun (WGS) entry which is preliminary data.</text>
</comment>
<organism evidence="2 3">
    <name type="scientific">Cylicocyclus nassatus</name>
    <name type="common">Nematode worm</name>
    <dbReference type="NCBI Taxonomy" id="53992"/>
    <lineage>
        <taxon>Eukaryota</taxon>
        <taxon>Metazoa</taxon>
        <taxon>Ecdysozoa</taxon>
        <taxon>Nematoda</taxon>
        <taxon>Chromadorea</taxon>
        <taxon>Rhabditida</taxon>
        <taxon>Rhabditina</taxon>
        <taxon>Rhabditomorpha</taxon>
        <taxon>Strongyloidea</taxon>
        <taxon>Strongylidae</taxon>
        <taxon>Cylicocyclus</taxon>
    </lineage>
</organism>
<proteinExistence type="predicted"/>
<dbReference type="AlphaFoldDB" id="A0AA36GEF0"/>
<sequence length="106" mass="12847">MFNSIAITLVGIIVTLSLILCCCVLIFMWRNRESSRFKAFFYRCCWNEEFINLFTLVFFVTTMYPRFLPVTFNTYLYMNRFPWWTNLYFVLETTSAVIPLPRYLRS</sequence>
<dbReference type="EMBL" id="CATQJL010000001">
    <property type="protein sequence ID" value="CAJ0591307.1"/>
    <property type="molecule type" value="Genomic_DNA"/>
</dbReference>